<dbReference type="STRING" id="290340.AAur_0545"/>
<reference evidence="1 2" key="1">
    <citation type="journal article" date="2006" name="PLoS Genet.">
        <title>Secrets of soil survival revealed by the genome sequence of Arthrobacter aurescens TC1.</title>
        <authorList>
            <person name="Mongodin E.F."/>
            <person name="Shapir N."/>
            <person name="Daugherty S.C."/>
            <person name="DeBoy R.T."/>
            <person name="Emerson J.B."/>
            <person name="Shvartzbeyn A."/>
            <person name="Radune D."/>
            <person name="Vamathevan J."/>
            <person name="Riggs F."/>
            <person name="Grinberg V."/>
            <person name="Khouri H."/>
            <person name="Wackett L.P."/>
            <person name="Nelson K.E."/>
            <person name="Sadowsky M.J."/>
        </authorList>
    </citation>
    <scope>NUCLEOTIDE SEQUENCE [LARGE SCALE GENOMIC DNA]</scope>
    <source>
        <strain evidence="1 2">TC1</strain>
    </source>
</reference>
<keyword evidence="2" id="KW-1185">Reference proteome</keyword>
<dbReference type="HOGENOM" id="CLU_888302_0_0_11"/>
<dbReference type="KEGG" id="aau:AAur_0545"/>
<dbReference type="AlphaFoldDB" id="A1R291"/>
<dbReference type="OrthoDB" id="3543178at2"/>
<dbReference type="EMBL" id="CP000474">
    <property type="protein sequence ID" value="ABM09109.1"/>
    <property type="molecule type" value="Genomic_DNA"/>
</dbReference>
<dbReference type="Proteomes" id="UP000000637">
    <property type="component" value="Chromosome"/>
</dbReference>
<dbReference type="InterPro" id="IPR011009">
    <property type="entry name" value="Kinase-like_dom_sf"/>
</dbReference>
<dbReference type="Gene3D" id="3.90.1200.10">
    <property type="match status" value="1"/>
</dbReference>
<proteinExistence type="predicted"/>
<evidence type="ECO:0008006" key="3">
    <source>
        <dbReference type="Google" id="ProtNLM"/>
    </source>
</evidence>
<protein>
    <recommendedName>
        <fullName evidence="3">Aminoglycoside phosphotransferase domain-containing protein</fullName>
    </recommendedName>
</protein>
<name>A1R291_PAEAT</name>
<evidence type="ECO:0000313" key="2">
    <source>
        <dbReference type="Proteomes" id="UP000000637"/>
    </source>
</evidence>
<evidence type="ECO:0000313" key="1">
    <source>
        <dbReference type="EMBL" id="ABM09109.1"/>
    </source>
</evidence>
<accession>A1R291</accession>
<dbReference type="RefSeq" id="WP_011773301.1">
    <property type="nucleotide sequence ID" value="NC_008711.1"/>
</dbReference>
<organism evidence="1 2">
    <name type="scientific">Paenarthrobacter aurescens (strain TC1)</name>
    <dbReference type="NCBI Taxonomy" id="290340"/>
    <lineage>
        <taxon>Bacteria</taxon>
        <taxon>Bacillati</taxon>
        <taxon>Actinomycetota</taxon>
        <taxon>Actinomycetes</taxon>
        <taxon>Micrococcales</taxon>
        <taxon>Micrococcaceae</taxon>
        <taxon>Paenarthrobacter</taxon>
    </lineage>
</organism>
<gene>
    <name evidence="1" type="ordered locus">AAur_0545</name>
</gene>
<sequence length="287" mass="30592">MSAAMDSRQKSVIRSTRTDLLSTGVYQVGGAYEWVHSLGVGAPIPFSSLPISIAPAPGADLLVVGVGGDRHRSYSTPAGSTVFDLITAGVPANLRAAGRIWGTALSVLHDNASLIDFPGSTPRTVQRSEAWLGGAWEPACDVLGDSGLREIRRWIERVLSDPHQVVVHGYPGMAHWVVTPDGAAGSLLTGEDLGLAHPAYDIAWVLGEMAELHAFHPVLRPAIEELRNGFHETCGEGPAQSEIGPALAFRIAQHAYDWHHYAGAGEAQSKALLRLASSYLNTTPETR</sequence>
<dbReference type="SUPFAM" id="SSF56112">
    <property type="entry name" value="Protein kinase-like (PK-like)"/>
    <property type="match status" value="1"/>
</dbReference>